<protein>
    <submittedName>
        <fullName evidence="1">Uncharacterized protein</fullName>
    </submittedName>
</protein>
<gene>
    <name evidence="1" type="ORF">O6H91_08G014100</name>
</gene>
<name>A0ACC2CVC2_DIPCM</name>
<dbReference type="EMBL" id="CM055099">
    <property type="protein sequence ID" value="KAJ7545870.1"/>
    <property type="molecule type" value="Genomic_DNA"/>
</dbReference>
<dbReference type="Proteomes" id="UP001162992">
    <property type="component" value="Chromosome 8"/>
</dbReference>
<keyword evidence="2" id="KW-1185">Reference proteome</keyword>
<evidence type="ECO:0000313" key="2">
    <source>
        <dbReference type="Proteomes" id="UP001162992"/>
    </source>
</evidence>
<comment type="caution">
    <text evidence="1">The sequence shown here is derived from an EMBL/GenBank/DDBJ whole genome shotgun (WGS) entry which is preliminary data.</text>
</comment>
<sequence length="496" mass="56862">MQQGWGRYRATLVGVLEEATKRKNHHHHHVRRTWRYYHNSSEQVLSLKTELRRLFKLVHPDLFHNSPNEQATNQRSFQLLQEYLDVAKGKESPQRPSYHFEFYIKEYEATSNKRVELFLPPPQIRHHPQRGKELSPLTKVALGRLLSACGLSSEVSGHLEGSENNMNLFEFFQHASEIQRQSEASLLNLEQQVRVVKSALQVGRRITILFRRPLSDASCQEQLQVLENLARAVDEIQRVELAGCVLIIGDGYGVDDGGNVWLNCEDDARSWAKYLGEVNWTNVSSCQSAAKARRLKEFQVAQLLEVEMIFADDSLVKKLEYLFFLDQLADNAIKNGAVGSGKFYELPIRVTSPSIESDIPNTENKSSNKNAQLAIDENMGYISVSVVESPLNLHKFIEEHGEEALKVRRRFKLLEKQMEDLKAHVRKHLRLRHLAFDETLKSDQLQSACMRLLRNARLLQKHTEGLGICISAEHHLPLPGSKGLVYLKWDFSLTNL</sequence>
<evidence type="ECO:0000313" key="1">
    <source>
        <dbReference type="EMBL" id="KAJ7545870.1"/>
    </source>
</evidence>
<organism evidence="1 2">
    <name type="scientific">Diphasiastrum complanatum</name>
    <name type="common">Issler's clubmoss</name>
    <name type="synonym">Lycopodium complanatum</name>
    <dbReference type="NCBI Taxonomy" id="34168"/>
    <lineage>
        <taxon>Eukaryota</taxon>
        <taxon>Viridiplantae</taxon>
        <taxon>Streptophyta</taxon>
        <taxon>Embryophyta</taxon>
        <taxon>Tracheophyta</taxon>
        <taxon>Lycopodiopsida</taxon>
        <taxon>Lycopodiales</taxon>
        <taxon>Lycopodiaceae</taxon>
        <taxon>Lycopodioideae</taxon>
        <taxon>Diphasiastrum</taxon>
    </lineage>
</organism>
<proteinExistence type="predicted"/>
<reference evidence="2" key="1">
    <citation type="journal article" date="2024" name="Proc. Natl. Acad. Sci. U.S.A.">
        <title>Extraordinary preservation of gene collinearity over three hundred million years revealed in homosporous lycophytes.</title>
        <authorList>
            <person name="Li C."/>
            <person name="Wickell D."/>
            <person name="Kuo L.Y."/>
            <person name="Chen X."/>
            <person name="Nie B."/>
            <person name="Liao X."/>
            <person name="Peng D."/>
            <person name="Ji J."/>
            <person name="Jenkins J."/>
            <person name="Williams M."/>
            <person name="Shu S."/>
            <person name="Plott C."/>
            <person name="Barry K."/>
            <person name="Rajasekar S."/>
            <person name="Grimwood J."/>
            <person name="Han X."/>
            <person name="Sun S."/>
            <person name="Hou Z."/>
            <person name="He W."/>
            <person name="Dai G."/>
            <person name="Sun C."/>
            <person name="Schmutz J."/>
            <person name="Leebens-Mack J.H."/>
            <person name="Li F.W."/>
            <person name="Wang L."/>
        </authorList>
    </citation>
    <scope>NUCLEOTIDE SEQUENCE [LARGE SCALE GENOMIC DNA]</scope>
    <source>
        <strain evidence="2">cv. PW_Plant_1</strain>
    </source>
</reference>
<accession>A0ACC2CVC2</accession>